<organism evidence="3 4">
    <name type="scientific">Caldifermentibacillus hisashii</name>
    <dbReference type="NCBI Taxonomy" id="996558"/>
    <lineage>
        <taxon>Bacteria</taxon>
        <taxon>Bacillati</taxon>
        <taxon>Bacillota</taxon>
        <taxon>Bacilli</taxon>
        <taxon>Bacillales</taxon>
        <taxon>Bacillaceae</taxon>
        <taxon>Caldifermentibacillus</taxon>
    </lineage>
</organism>
<dbReference type="PIRSF" id="PIRSF016184">
    <property type="entry name" value="PhzC_PhzF"/>
    <property type="match status" value="1"/>
</dbReference>
<keyword evidence="2" id="KW-0413">Isomerase</keyword>
<dbReference type="NCBIfam" id="TIGR00654">
    <property type="entry name" value="PhzF_family"/>
    <property type="match status" value="1"/>
</dbReference>
<evidence type="ECO:0000256" key="2">
    <source>
        <dbReference type="ARBA" id="ARBA00023235"/>
    </source>
</evidence>
<dbReference type="PANTHER" id="PTHR13774">
    <property type="entry name" value="PHENAZINE BIOSYNTHESIS PROTEIN"/>
    <property type="match status" value="1"/>
</dbReference>
<sequence>MKKVKVYQYDVFSKEPNKGNPAGVVLNRGELTDEEMQEIAFKVGFNETAFPVKSEVADFGIRFFTPRHEMSLCGHGTIAMVSALKTKGLLDNKTNFTIETKAGILPIKILSTHDDEVQIPMGQATPQFQQSTGSKEKLAASIGLKLENLDEHFPILYGSTGTWTLLIPIKQLDVFAKMKPNNQMFPNVLKEMPWSSVHPFCLETYDPYANMHGRHFSSPFSGTIEDPVTGTASGVMGAYYARYIKNNNFGESLNLIIEQGQKIQKDGRVLVHISKNHDSYNVEIIGSTVYVKEFEVLL</sequence>
<name>A0ABU9K0I3_9BACI</name>
<evidence type="ECO:0000313" key="3">
    <source>
        <dbReference type="EMBL" id="MEL3958583.1"/>
    </source>
</evidence>
<comment type="similarity">
    <text evidence="1">Belongs to the PhzF family.</text>
</comment>
<dbReference type="RefSeq" id="WP_342020561.1">
    <property type="nucleotide sequence ID" value="NZ_JBBYAK010000001.1"/>
</dbReference>
<evidence type="ECO:0000256" key="1">
    <source>
        <dbReference type="ARBA" id="ARBA00008270"/>
    </source>
</evidence>
<comment type="caution">
    <text evidence="3">The sequence shown here is derived from an EMBL/GenBank/DDBJ whole genome shotgun (WGS) entry which is preliminary data.</text>
</comment>
<dbReference type="EMBL" id="JBBYAK010000001">
    <property type="protein sequence ID" value="MEL3958583.1"/>
    <property type="molecule type" value="Genomic_DNA"/>
</dbReference>
<dbReference type="Proteomes" id="UP001459714">
    <property type="component" value="Unassembled WGS sequence"/>
</dbReference>
<accession>A0ABU9K0I3</accession>
<dbReference type="InterPro" id="IPR003719">
    <property type="entry name" value="Phenazine_PhzF-like"/>
</dbReference>
<evidence type="ECO:0000313" key="4">
    <source>
        <dbReference type="Proteomes" id="UP001459714"/>
    </source>
</evidence>
<dbReference type="SUPFAM" id="SSF54506">
    <property type="entry name" value="Diaminopimelate epimerase-like"/>
    <property type="match status" value="1"/>
</dbReference>
<gene>
    <name evidence="3" type="ORF">NST17_15580</name>
</gene>
<proteinExistence type="inferred from homology"/>
<dbReference type="Pfam" id="PF02567">
    <property type="entry name" value="PhzC-PhzF"/>
    <property type="match status" value="1"/>
</dbReference>
<keyword evidence="4" id="KW-1185">Reference proteome</keyword>
<dbReference type="Gene3D" id="3.10.310.10">
    <property type="entry name" value="Diaminopimelate Epimerase, Chain A, domain 1"/>
    <property type="match status" value="2"/>
</dbReference>
<reference evidence="3 4" key="1">
    <citation type="submission" date="2024-03" db="EMBL/GenBank/DDBJ databases">
        <title>Bacilli Hybrid Assemblies.</title>
        <authorList>
            <person name="Kovac J."/>
        </authorList>
    </citation>
    <scope>NUCLEOTIDE SEQUENCE [LARGE SCALE GENOMIC DNA]</scope>
    <source>
        <strain evidence="3 4">FSL M8-0022</strain>
    </source>
</reference>
<dbReference type="PANTHER" id="PTHR13774:SF17">
    <property type="entry name" value="PHENAZINE BIOSYNTHESIS-LIKE DOMAIN-CONTAINING PROTEIN"/>
    <property type="match status" value="1"/>
</dbReference>
<protein>
    <submittedName>
        <fullName evidence="3">PhzF family phenazine biosynthesis protein</fullName>
    </submittedName>
</protein>